<evidence type="ECO:0000313" key="2">
    <source>
        <dbReference type="Proteomes" id="UP001144096"/>
    </source>
</evidence>
<reference evidence="1" key="1">
    <citation type="submission" date="2022-06" db="EMBL/GenBank/DDBJ databases">
        <title>Amycolatopsis iheyaensis sp. nov., a new species of the genus Amycolatopsis isolated from soil in Iheya island, Japan.</title>
        <authorList>
            <person name="Ngamcharungchit C."/>
            <person name="Kanto H."/>
            <person name="Take A."/>
            <person name="Intra B."/>
            <person name="Matsumoto A."/>
            <person name="Panbangred W."/>
            <person name="Inahashi Y."/>
        </authorList>
    </citation>
    <scope>NUCLEOTIDE SEQUENCE</scope>
    <source>
        <strain evidence="1">OK19-0408</strain>
    </source>
</reference>
<name>A0A9X2NNB7_9PSEU</name>
<dbReference type="RefSeq" id="WP_257924667.1">
    <property type="nucleotide sequence ID" value="NZ_JAMXQV010000023.1"/>
</dbReference>
<dbReference type="Proteomes" id="UP001144096">
    <property type="component" value="Unassembled WGS sequence"/>
</dbReference>
<organism evidence="1 2">
    <name type="scientific">Amycolatopsis iheyensis</name>
    <dbReference type="NCBI Taxonomy" id="2945988"/>
    <lineage>
        <taxon>Bacteria</taxon>
        <taxon>Bacillati</taxon>
        <taxon>Actinomycetota</taxon>
        <taxon>Actinomycetes</taxon>
        <taxon>Pseudonocardiales</taxon>
        <taxon>Pseudonocardiaceae</taxon>
        <taxon>Amycolatopsis</taxon>
    </lineage>
</organism>
<protein>
    <recommendedName>
        <fullName evidence="3">Nucleotidyltransferase domain-containing protein</fullName>
    </recommendedName>
</protein>
<accession>A0A9X2NNB7</accession>
<evidence type="ECO:0008006" key="3">
    <source>
        <dbReference type="Google" id="ProtNLM"/>
    </source>
</evidence>
<dbReference type="EMBL" id="JAMXQV010000023">
    <property type="protein sequence ID" value="MCR6488100.1"/>
    <property type="molecule type" value="Genomic_DNA"/>
</dbReference>
<dbReference type="SUPFAM" id="SSF81301">
    <property type="entry name" value="Nucleotidyltransferase"/>
    <property type="match status" value="1"/>
</dbReference>
<proteinExistence type="predicted"/>
<sequence length="196" mass="20517">MTLARSTLANRVRAALEAAEAGSRASLRGSLARGTADDYSDIDVEWLVPAAAFPGCVDVVPVLSAVRPVAAVRFSPDFLHSPVQRLVFVRFEGVSVFWRLDLDIRTDAADDRPGPAAEGEWSRPASALANALGAVKAVARGRFEDARGLLDRGFTRIGSADRATGDWAADVGRLAAACARLEPGLAGFAAEVAASA</sequence>
<dbReference type="Gene3D" id="3.30.460.10">
    <property type="entry name" value="Beta Polymerase, domain 2"/>
    <property type="match status" value="1"/>
</dbReference>
<keyword evidence="2" id="KW-1185">Reference proteome</keyword>
<comment type="caution">
    <text evidence="1">The sequence shown here is derived from an EMBL/GenBank/DDBJ whole genome shotgun (WGS) entry which is preliminary data.</text>
</comment>
<dbReference type="InterPro" id="IPR043519">
    <property type="entry name" value="NT_sf"/>
</dbReference>
<dbReference type="AlphaFoldDB" id="A0A9X2NNB7"/>
<gene>
    <name evidence="1" type="ORF">M8542_35265</name>
</gene>
<evidence type="ECO:0000313" key="1">
    <source>
        <dbReference type="EMBL" id="MCR6488100.1"/>
    </source>
</evidence>